<protein>
    <recommendedName>
        <fullName evidence="3">Leucine-rich repeat domain-containing protein</fullName>
    </recommendedName>
</protein>
<dbReference type="Pfam" id="PF13306">
    <property type="entry name" value="LRR_5"/>
    <property type="match status" value="1"/>
</dbReference>
<dbReference type="EMBL" id="QSGO01000004">
    <property type="protein sequence ID" value="RHB36460.1"/>
    <property type="molecule type" value="Genomic_DNA"/>
</dbReference>
<proteinExistence type="predicted"/>
<comment type="caution">
    <text evidence="1">The sequence shown here is derived from an EMBL/GenBank/DDBJ whole genome shotgun (WGS) entry which is preliminary data.</text>
</comment>
<name>A0A413VS40_9BACE</name>
<evidence type="ECO:0000313" key="2">
    <source>
        <dbReference type="Proteomes" id="UP000284379"/>
    </source>
</evidence>
<evidence type="ECO:0000313" key="1">
    <source>
        <dbReference type="EMBL" id="RHB36460.1"/>
    </source>
</evidence>
<reference evidence="1 2" key="1">
    <citation type="submission" date="2018-08" db="EMBL/GenBank/DDBJ databases">
        <title>A genome reference for cultivated species of the human gut microbiota.</title>
        <authorList>
            <person name="Zou Y."/>
            <person name="Xue W."/>
            <person name="Luo G."/>
        </authorList>
    </citation>
    <scope>NUCLEOTIDE SEQUENCE [LARGE SCALE GENOMIC DNA]</scope>
    <source>
        <strain evidence="1 2">AM40-30BH</strain>
    </source>
</reference>
<dbReference type="RefSeq" id="WP_122201209.1">
    <property type="nucleotide sequence ID" value="NZ_CABJFV010000004.1"/>
</dbReference>
<organism evidence="1 2">
    <name type="scientific">Bacteroides nordii</name>
    <dbReference type="NCBI Taxonomy" id="291645"/>
    <lineage>
        <taxon>Bacteria</taxon>
        <taxon>Pseudomonadati</taxon>
        <taxon>Bacteroidota</taxon>
        <taxon>Bacteroidia</taxon>
        <taxon>Bacteroidales</taxon>
        <taxon>Bacteroidaceae</taxon>
        <taxon>Bacteroides</taxon>
    </lineage>
</organism>
<evidence type="ECO:0008006" key="3">
    <source>
        <dbReference type="Google" id="ProtNLM"/>
    </source>
</evidence>
<dbReference type="Gene3D" id="3.40.50.12480">
    <property type="match status" value="1"/>
</dbReference>
<accession>A0A413VS40</accession>
<sequence>MNRILQFLIFIFWSTLLYSQNIVIDGVTFSADGSILIKFPTDKFYKEYIIPEGTKIIGKKAFAGAQIGEVTFPTTLTHINDSAFYNGPFDFILTGKFPIIGNRVWSRGRRFVVTESNPYCRVSDDNFVYSKDGKTVYIAFGYMAGNMGYVEIIDRYTFQDCYFAYGIIYIPGSVRLIREHAFDDIKPALPTRSEPSYYNFEFTCDALTPPELEGEVFTENNVGNSTLLVPKESEELYKNTSQWNTFGTIKGYTPGPPQGISENSVSSLKVNRVDGAIYIEALKSMDTVRLINLNGSVVYEKNRVNSNNTTCDISSLDGFFGLLHVIFKDGDSEVLKLSF</sequence>
<dbReference type="Proteomes" id="UP000284379">
    <property type="component" value="Unassembled WGS sequence"/>
</dbReference>
<dbReference type="InterPro" id="IPR032675">
    <property type="entry name" value="LRR_dom_sf"/>
</dbReference>
<dbReference type="AlphaFoldDB" id="A0A413VS40"/>
<dbReference type="Gene3D" id="3.80.10.10">
    <property type="entry name" value="Ribonuclease Inhibitor"/>
    <property type="match status" value="1"/>
</dbReference>
<dbReference type="InterPro" id="IPR026906">
    <property type="entry name" value="LRR_5"/>
</dbReference>
<gene>
    <name evidence="1" type="ORF">DW888_07460</name>
</gene>